<dbReference type="NCBIfam" id="TIGR02492">
    <property type="entry name" value="flgK_ends"/>
    <property type="match status" value="1"/>
</dbReference>
<proteinExistence type="inferred from homology"/>
<evidence type="ECO:0000259" key="7">
    <source>
        <dbReference type="Pfam" id="PF06429"/>
    </source>
</evidence>
<feature type="domain" description="Flagellar basal body rod protein N-terminal" evidence="6">
    <location>
        <begin position="7"/>
        <end position="36"/>
    </location>
</feature>
<dbReference type="PANTHER" id="PTHR30033:SF2">
    <property type="entry name" value="FLAGELLAR HOOK PROTEIN"/>
    <property type="match status" value="1"/>
</dbReference>
<keyword evidence="9" id="KW-0966">Cell projection</keyword>
<reference evidence="9" key="1">
    <citation type="submission" date="2018-06" db="EMBL/GenBank/DDBJ databases">
        <authorList>
            <person name="Zhirakovskaya E."/>
        </authorList>
    </citation>
    <scope>NUCLEOTIDE SEQUENCE</scope>
</reference>
<dbReference type="PANTHER" id="PTHR30033">
    <property type="entry name" value="FLAGELLAR HOOK-ASSOCIATED PROTEIN 1"/>
    <property type="match status" value="1"/>
</dbReference>
<dbReference type="InterPro" id="IPR002371">
    <property type="entry name" value="FlgK"/>
</dbReference>
<dbReference type="InterPro" id="IPR010930">
    <property type="entry name" value="Flg_bb/hook_C_dom"/>
</dbReference>
<dbReference type="PROSITE" id="PS00588">
    <property type="entry name" value="FLAGELLA_BB_ROD"/>
    <property type="match status" value="1"/>
</dbReference>
<evidence type="ECO:0000256" key="2">
    <source>
        <dbReference type="ARBA" id="ARBA00004613"/>
    </source>
</evidence>
<comment type="similarity">
    <text evidence="3">Belongs to the flagella basal body rod proteins family.</text>
</comment>
<name>A0A3B0R2Q8_9ZZZZ</name>
<dbReference type="InterPro" id="IPR053927">
    <property type="entry name" value="FlgK_helical"/>
</dbReference>
<gene>
    <name evidence="9" type="ORF">MNBD_ALPHA02-579</name>
</gene>
<evidence type="ECO:0000259" key="6">
    <source>
        <dbReference type="Pfam" id="PF00460"/>
    </source>
</evidence>
<dbReference type="EMBL" id="UOED01000027">
    <property type="protein sequence ID" value="VAV87590.1"/>
    <property type="molecule type" value="Genomic_DNA"/>
</dbReference>
<dbReference type="GO" id="GO:0044780">
    <property type="term" value="P:bacterial-type flagellum assembly"/>
    <property type="evidence" value="ECO:0007669"/>
    <property type="project" value="InterPro"/>
</dbReference>
<protein>
    <submittedName>
        <fullName evidence="9">Flagellar hook-associated protein FlgK</fullName>
    </submittedName>
</protein>
<feature type="domain" description="Flagellar hook-associated protein FlgK helical" evidence="8">
    <location>
        <begin position="90"/>
        <end position="320"/>
    </location>
</feature>
<dbReference type="PRINTS" id="PR01005">
    <property type="entry name" value="FLGHOOKAP1"/>
</dbReference>
<organism evidence="9">
    <name type="scientific">hydrothermal vent metagenome</name>
    <dbReference type="NCBI Taxonomy" id="652676"/>
    <lineage>
        <taxon>unclassified sequences</taxon>
        <taxon>metagenomes</taxon>
        <taxon>ecological metagenomes</taxon>
    </lineage>
</organism>
<dbReference type="Pfam" id="PF06429">
    <property type="entry name" value="Flg_bbr_C"/>
    <property type="match status" value="1"/>
</dbReference>
<feature type="domain" description="Flagellar basal-body/hook protein C-terminal" evidence="7">
    <location>
        <begin position="662"/>
        <end position="701"/>
    </location>
</feature>
<evidence type="ECO:0000256" key="3">
    <source>
        <dbReference type="ARBA" id="ARBA00009677"/>
    </source>
</evidence>
<dbReference type="GO" id="GO:0005576">
    <property type="term" value="C:extracellular region"/>
    <property type="evidence" value="ECO:0007669"/>
    <property type="project" value="UniProtKB-SubCell"/>
</dbReference>
<evidence type="ECO:0000256" key="1">
    <source>
        <dbReference type="ARBA" id="ARBA00004365"/>
    </source>
</evidence>
<evidence type="ECO:0000256" key="5">
    <source>
        <dbReference type="ARBA" id="ARBA00023143"/>
    </source>
</evidence>
<keyword evidence="9" id="KW-0282">Flagellum</keyword>
<dbReference type="InterPro" id="IPR001444">
    <property type="entry name" value="Flag_bb_rod_N"/>
</dbReference>
<dbReference type="Pfam" id="PF22638">
    <property type="entry name" value="FlgK_D1"/>
    <property type="match status" value="1"/>
</dbReference>
<evidence type="ECO:0000256" key="4">
    <source>
        <dbReference type="ARBA" id="ARBA00022525"/>
    </source>
</evidence>
<sequence>MSINAIINNSLTGLFTNQTALRVTSSNIANINTPGYARQIIQQEAIVNGSTMGGVKISEIVRVVDKFLVSAVYDANANYSRYEVENAFQSRIQSLLGRPDQNNSLSGRIDNTFNAISEMALNPLSLVLKESTISSINQFGEEIGGLAQQIQNMRLDASNQIAQQVDRINALTKRIESLNPLIIKETLTGGEPGGLVEKRAQALTELSNIVDLNITDSGNNNIQVSTSSGVVLVGASRKILQYTPPGSVTSSTPFSPITVHQVDNVTGGLRPSNISLDGDLKAGSLKGLLNLRDKELPDVALQLGSMAAGYADELNRVHNLNSAVPAPNSLTGINTGLLGSDPNNFTGEAVFAITDVNGDLVSKVNIDFGAIGPTMNDVVNAVNAGLGGTGTMALTNGVLSLTATAATNGVSISQVAGNESSRGGRGFSHFFGMNNLVQASAPAQYETGVSGTDPHGYTAGDTMLVEMRDGNGVKLTEYTLTIGGSSFNDILTSLNGGALGGFATFSLSATGELVTTPKPGIGDIKLHVKTDNTQRGSTNVPLSNFFGIGDSFRTNAAVDLKANLTIANNPSQLALARFDQTAIVGGNALSIGDQTGAQALSSLAGTTRSYDRAGGLSATTATLSQYSANLLANLGLRAELANNSMADNLALSEELTRKSSDISGVNLDEELGNMVIFQNAYSASARLLNTAKELFDTILQIV</sequence>
<dbReference type="GO" id="GO:0009424">
    <property type="term" value="C:bacterial-type flagellum hook"/>
    <property type="evidence" value="ECO:0007669"/>
    <property type="project" value="InterPro"/>
</dbReference>
<comment type="subcellular location">
    <subcellularLocation>
        <location evidence="1">Bacterial flagellum</location>
    </subcellularLocation>
    <subcellularLocation>
        <location evidence="2">Secreted</location>
    </subcellularLocation>
</comment>
<dbReference type="AlphaFoldDB" id="A0A3B0R2Q8"/>
<keyword evidence="5" id="KW-0975">Bacterial flagellum</keyword>
<dbReference type="SUPFAM" id="SSF64518">
    <property type="entry name" value="Phase 1 flagellin"/>
    <property type="match status" value="1"/>
</dbReference>
<keyword evidence="4" id="KW-0964">Secreted</keyword>
<dbReference type="Pfam" id="PF00460">
    <property type="entry name" value="Flg_bb_rod"/>
    <property type="match status" value="1"/>
</dbReference>
<dbReference type="GO" id="GO:0005198">
    <property type="term" value="F:structural molecule activity"/>
    <property type="evidence" value="ECO:0007669"/>
    <property type="project" value="InterPro"/>
</dbReference>
<evidence type="ECO:0000259" key="8">
    <source>
        <dbReference type="Pfam" id="PF22638"/>
    </source>
</evidence>
<evidence type="ECO:0000313" key="9">
    <source>
        <dbReference type="EMBL" id="VAV87590.1"/>
    </source>
</evidence>
<dbReference type="InterPro" id="IPR019776">
    <property type="entry name" value="Flagellar_basal_body_rod_CS"/>
</dbReference>
<keyword evidence="9" id="KW-0969">Cilium</keyword>
<accession>A0A3B0R2Q8</accession>